<organism evidence="1 2">
    <name type="scientific">Candidatus Niyogibacteria bacterium CG10_big_fil_rev_8_21_14_0_10_46_36</name>
    <dbReference type="NCBI Taxonomy" id="1974726"/>
    <lineage>
        <taxon>Bacteria</taxon>
        <taxon>Candidatus Niyogiibacteriota</taxon>
    </lineage>
</organism>
<evidence type="ECO:0000313" key="2">
    <source>
        <dbReference type="Proteomes" id="UP000231503"/>
    </source>
</evidence>
<dbReference type="InterPro" id="IPR013783">
    <property type="entry name" value="Ig-like_fold"/>
</dbReference>
<gene>
    <name evidence="1" type="ORF">COU47_01265</name>
</gene>
<dbReference type="Gene3D" id="2.60.40.10">
    <property type="entry name" value="Immunoglobulins"/>
    <property type="match status" value="1"/>
</dbReference>
<evidence type="ECO:0000313" key="1">
    <source>
        <dbReference type="EMBL" id="PIR69700.1"/>
    </source>
</evidence>
<reference evidence="2" key="1">
    <citation type="submission" date="2017-09" db="EMBL/GenBank/DDBJ databases">
        <title>Depth-based differentiation of microbial function through sediment-hosted aquifers and enrichment of novel symbionts in the deep terrestrial subsurface.</title>
        <authorList>
            <person name="Probst A.J."/>
            <person name="Ladd B."/>
            <person name="Jarett J.K."/>
            <person name="Geller-Mcgrath D.E."/>
            <person name="Sieber C.M.K."/>
            <person name="Emerson J.B."/>
            <person name="Anantharaman K."/>
            <person name="Thomas B.C."/>
            <person name="Malmstrom R."/>
            <person name="Stieglmeier M."/>
            <person name="Klingl A."/>
            <person name="Woyke T."/>
            <person name="Ryan C.M."/>
            <person name="Banfield J.F."/>
        </authorList>
    </citation>
    <scope>NUCLEOTIDE SEQUENCE [LARGE SCALE GENOMIC DNA]</scope>
</reference>
<name>A0A2H0TDT3_9BACT</name>
<protein>
    <submittedName>
        <fullName evidence="1">Uncharacterized protein</fullName>
    </submittedName>
</protein>
<dbReference type="EMBL" id="PFCO01000003">
    <property type="protein sequence ID" value="PIR69700.1"/>
    <property type="molecule type" value="Genomic_DNA"/>
</dbReference>
<sequence length="113" mass="12754">MSSFLRNIFLIGILAVFSGYLAFQLKGFVFGSDLVVFSPENGEHMRTSHVILRGQASGMSFLSLDGRTIFTDDEGFFEEELILPYGLNIIRIIGEGRFGKIFEEERMVYITGE</sequence>
<comment type="caution">
    <text evidence="1">The sequence shown here is derived from an EMBL/GenBank/DDBJ whole genome shotgun (WGS) entry which is preliminary data.</text>
</comment>
<accession>A0A2H0TDT3</accession>
<dbReference type="Proteomes" id="UP000231503">
    <property type="component" value="Unassembled WGS sequence"/>
</dbReference>
<proteinExistence type="predicted"/>
<dbReference type="AlphaFoldDB" id="A0A2H0TDT3"/>